<feature type="domain" description="Beta-defensin" evidence="7">
    <location>
        <begin position="36"/>
        <end position="65"/>
    </location>
</feature>
<dbReference type="Ensembl" id="ENSSSCT00025070401.1">
    <property type="protein sequence ID" value="ENSSSCP00025030395.1"/>
    <property type="gene ID" value="ENSSSCG00025051520.1"/>
</dbReference>
<evidence type="ECO:0000313" key="8">
    <source>
        <dbReference type="Ensembl" id="ENSSSCP00040007924.1"/>
    </source>
</evidence>
<comment type="function">
    <text evidence="6">Has antibacterial activity.</text>
</comment>
<proteinExistence type="inferred from homology"/>
<evidence type="ECO:0000259" key="7">
    <source>
        <dbReference type="Pfam" id="PF13841"/>
    </source>
</evidence>
<dbReference type="Proteomes" id="UP000694728">
    <property type="component" value="Unplaced"/>
</dbReference>
<feature type="signal peptide" evidence="6">
    <location>
        <begin position="1"/>
        <end position="20"/>
    </location>
</feature>
<evidence type="ECO:0000256" key="1">
    <source>
        <dbReference type="ARBA" id="ARBA00004613"/>
    </source>
</evidence>
<evidence type="ECO:0000256" key="6">
    <source>
        <dbReference type="RuleBase" id="RU231113"/>
    </source>
</evidence>
<dbReference type="Proteomes" id="UP000694725">
    <property type="component" value="Unplaced"/>
</dbReference>
<feature type="chain" id="PRO_5044521259" description="Beta-defensin" evidence="6">
    <location>
        <begin position="21"/>
        <end position="94"/>
    </location>
</feature>
<evidence type="ECO:0000256" key="5">
    <source>
        <dbReference type="ARBA" id="ARBA00023157"/>
    </source>
</evidence>
<dbReference type="Proteomes" id="UP000694727">
    <property type="component" value="Unplaced"/>
</dbReference>
<dbReference type="Ensembl" id="ENSSSCT00040019219.1">
    <property type="protein sequence ID" value="ENSSSCP00040007924.1"/>
    <property type="gene ID" value="ENSSSCG00040014379.1"/>
</dbReference>
<dbReference type="Proteomes" id="UP000694571">
    <property type="component" value="Unplaced"/>
</dbReference>
<comment type="subcellular location">
    <subcellularLocation>
        <location evidence="1 6">Secreted</location>
    </subcellularLocation>
</comment>
<accession>A0A8D1DJ68</accession>
<keyword evidence="4 6" id="KW-0732">Signal</keyword>
<dbReference type="Proteomes" id="UP000694726">
    <property type="component" value="Unplaced"/>
</dbReference>
<dbReference type="AlphaFoldDB" id="A0A8D1DJ68"/>
<dbReference type="Proteomes" id="UP000314985">
    <property type="component" value="Chromosome 17"/>
</dbReference>
<keyword evidence="6" id="KW-0929">Antimicrobial</keyword>
<evidence type="ECO:0000313" key="10">
    <source>
        <dbReference type="Proteomes" id="UP000314985"/>
    </source>
</evidence>
<dbReference type="InterPro" id="IPR025933">
    <property type="entry name" value="Beta_defensin_dom"/>
</dbReference>
<dbReference type="Ensembl" id="ENSSSCT00055060016.1">
    <property type="protein sequence ID" value="ENSSSCP00055048092.1"/>
    <property type="gene ID" value="ENSSSCG00055030170.1"/>
</dbReference>
<keyword evidence="6" id="KW-0044">Antibiotic</keyword>
<dbReference type="Proteomes" id="UP000694723">
    <property type="component" value="Unplaced"/>
</dbReference>
<dbReference type="Proteomes" id="UP000694720">
    <property type="component" value="Unplaced"/>
</dbReference>
<dbReference type="Ensembl" id="ENSSSCT00045053457.1">
    <property type="protein sequence ID" value="ENSSSCP00045037171.1"/>
    <property type="gene ID" value="ENSSSCG00045031384.1"/>
</dbReference>
<evidence type="ECO:0000256" key="2">
    <source>
        <dbReference type="ARBA" id="ARBA00007371"/>
    </source>
</evidence>
<dbReference type="Ensembl" id="ENSSSCT00030073124.1">
    <property type="protein sequence ID" value="ENSSSCP00030033392.1"/>
    <property type="gene ID" value="ENSSSCG00030052487.1"/>
</dbReference>
<dbReference type="Ensembl" id="ENSSSCT00060085995.1">
    <property type="protein sequence ID" value="ENSSSCP00060037187.1"/>
    <property type="gene ID" value="ENSSSCG00060063046.1"/>
</dbReference>
<protein>
    <recommendedName>
        <fullName evidence="6">Beta-defensin</fullName>
    </recommendedName>
</protein>
<dbReference type="Proteomes" id="UP000694724">
    <property type="component" value="Unplaced"/>
</dbReference>
<keyword evidence="3 6" id="KW-0964">Secreted</keyword>
<name>A0A8D1DJ68_PIG</name>
<dbReference type="Proteomes" id="UP000694722">
    <property type="component" value="Unplaced"/>
</dbReference>
<evidence type="ECO:0000313" key="11">
    <source>
        <dbReference type="Proteomes" id="UP000694722"/>
    </source>
</evidence>
<dbReference type="Ensembl" id="ENSSSCT00050042261.1">
    <property type="protein sequence ID" value="ENSSSCP00050017507.1"/>
    <property type="gene ID" value="ENSSSCG00050031430.1"/>
</dbReference>
<dbReference type="GO" id="GO:0042742">
    <property type="term" value="P:defense response to bacterium"/>
    <property type="evidence" value="ECO:0007669"/>
    <property type="project" value="UniProtKB-UniRule"/>
</dbReference>
<reference evidence="8" key="2">
    <citation type="submission" date="2025-05" db="UniProtKB">
        <authorList>
            <consortium name="Ensembl"/>
        </authorList>
    </citation>
    <scope>IDENTIFICATION</scope>
</reference>
<sequence length="94" mass="10694">MKPYLMTIVILLILVHKTSGSMKNLLGKQKTDFGNICEKDQGSCRKKCRTEEVELHYCVNGKKCCMKSYSTIIPNVVEEKINWPFSGTTSQPSY</sequence>
<dbReference type="GO" id="GO:0045087">
    <property type="term" value="P:innate immune response"/>
    <property type="evidence" value="ECO:0007669"/>
    <property type="project" value="InterPro"/>
</dbReference>
<dbReference type="Ensembl" id="ENSSSCT00065082883.1">
    <property type="protein sequence ID" value="ENSSSCP00065036110.1"/>
    <property type="gene ID" value="ENSSSCG00065060507.1"/>
</dbReference>
<keyword evidence="5" id="KW-1015">Disulfide bond</keyword>
<keyword evidence="6" id="KW-0211">Defensin</keyword>
<comment type="similarity">
    <text evidence="2 6">Belongs to the beta-defensin family.</text>
</comment>
<dbReference type="Ensembl" id="ENSSSCT00035110026.1">
    <property type="protein sequence ID" value="ENSSSCP00035047880.1"/>
    <property type="gene ID" value="ENSSSCG00035080350.1"/>
</dbReference>
<dbReference type="GO" id="GO:0005576">
    <property type="term" value="C:extracellular region"/>
    <property type="evidence" value="ECO:0007669"/>
    <property type="project" value="UniProtKB-SubCell"/>
</dbReference>
<evidence type="ECO:0000256" key="4">
    <source>
        <dbReference type="ARBA" id="ARBA00022729"/>
    </source>
</evidence>
<dbReference type="Pfam" id="PF13841">
    <property type="entry name" value="Defensin_beta_2"/>
    <property type="match status" value="1"/>
</dbReference>
<organism evidence="8 11">
    <name type="scientific">Sus scrofa</name>
    <name type="common">Pig</name>
    <dbReference type="NCBI Taxonomy" id="9823"/>
    <lineage>
        <taxon>Eukaryota</taxon>
        <taxon>Metazoa</taxon>
        <taxon>Chordata</taxon>
        <taxon>Craniata</taxon>
        <taxon>Vertebrata</taxon>
        <taxon>Euteleostomi</taxon>
        <taxon>Mammalia</taxon>
        <taxon>Eutheria</taxon>
        <taxon>Laurasiatheria</taxon>
        <taxon>Artiodactyla</taxon>
        <taxon>Suina</taxon>
        <taxon>Suidae</taxon>
        <taxon>Sus</taxon>
    </lineage>
</organism>
<evidence type="ECO:0000256" key="3">
    <source>
        <dbReference type="ARBA" id="ARBA00022525"/>
    </source>
</evidence>
<dbReference type="Ensembl" id="ENSSSCT00070005387.1">
    <property type="protein sequence ID" value="ENSSSCP00070004374.1"/>
    <property type="gene ID" value="ENSSSCG00070002884.1"/>
</dbReference>
<dbReference type="Ensembl" id="ENSSSCT00015091579.1">
    <property type="protein sequence ID" value="ENSSSCP00015037488.1"/>
    <property type="gene ID" value="ENSSSCG00015068355.1"/>
</dbReference>
<reference evidence="9 10" key="1">
    <citation type="submission" date="2017-08" db="EMBL/GenBank/DDBJ databases">
        <title>USMARCv1.0.</title>
        <authorList>
            <person name="Hannum G.I."/>
            <person name="Koren S."/>
            <person name="Schroeder S.G."/>
            <person name="Chin S.C."/>
            <person name="Nonneman D.J."/>
            <person name="Becker S.A."/>
            <person name="Rosen B.D."/>
            <person name="Bickhart D.M."/>
            <person name="Putnam N.H."/>
            <person name="Green R.E."/>
            <person name="Tuggle C.K."/>
            <person name="Liu H."/>
            <person name="Rohrer G.A."/>
            <person name="Warr A."/>
            <person name="Hall R."/>
            <person name="Kim K."/>
            <person name="Hume D.A."/>
            <person name="Talbot R."/>
            <person name="Chow W."/>
            <person name="Howe K."/>
            <person name="Schwartz A.S."/>
            <person name="Watson M."/>
            <person name="Archibald A.L."/>
            <person name="Phillippy A.M."/>
            <person name="Smith T.P.L."/>
        </authorList>
    </citation>
    <scope>NUCLEOTIDE SEQUENCE [LARGE SCALE GENOMIC DNA]</scope>
</reference>
<evidence type="ECO:0000313" key="9">
    <source>
        <dbReference type="Ensembl" id="ENSSSCP00070004374.1"/>
    </source>
</evidence>
<dbReference type="Proteomes" id="UP000694570">
    <property type="component" value="Unplaced"/>
</dbReference>